<evidence type="ECO:0000313" key="6">
    <source>
        <dbReference type="Proteomes" id="UP000576225"/>
    </source>
</evidence>
<dbReference type="InterPro" id="IPR036388">
    <property type="entry name" value="WH-like_DNA-bd_sf"/>
</dbReference>
<dbReference type="AlphaFoldDB" id="A0A848AV88"/>
<feature type="domain" description="HTH gntR-type" evidence="4">
    <location>
        <begin position="3"/>
        <end position="69"/>
    </location>
</feature>
<evidence type="ECO:0000313" key="5">
    <source>
        <dbReference type="EMBL" id="NMD86203.1"/>
    </source>
</evidence>
<keyword evidence="3" id="KW-0804">Transcription</keyword>
<dbReference type="InterPro" id="IPR046335">
    <property type="entry name" value="LacI/GalR-like_sensor"/>
</dbReference>
<gene>
    <name evidence="5" type="ORF">HF882_06350</name>
</gene>
<dbReference type="SUPFAM" id="SSF53822">
    <property type="entry name" value="Periplasmic binding protein-like I"/>
    <property type="match status" value="1"/>
</dbReference>
<reference evidence="5 6" key="1">
    <citation type="submission" date="2020-04" db="EMBL/GenBank/DDBJ databases">
        <authorList>
            <person name="Hitch T.C.A."/>
            <person name="Wylensek D."/>
            <person name="Clavel T."/>
        </authorList>
    </citation>
    <scope>NUCLEOTIDE SEQUENCE [LARGE SCALE GENOMIC DNA]</scope>
    <source>
        <strain evidence="5 6">COR2-253-APC-1A</strain>
    </source>
</reference>
<dbReference type="GO" id="GO:0003700">
    <property type="term" value="F:DNA-binding transcription factor activity"/>
    <property type="evidence" value="ECO:0007669"/>
    <property type="project" value="InterPro"/>
</dbReference>
<evidence type="ECO:0000256" key="1">
    <source>
        <dbReference type="ARBA" id="ARBA00023015"/>
    </source>
</evidence>
<organism evidence="5 6">
    <name type="scientific">Victivallis vadensis</name>
    <dbReference type="NCBI Taxonomy" id="172901"/>
    <lineage>
        <taxon>Bacteria</taxon>
        <taxon>Pseudomonadati</taxon>
        <taxon>Lentisphaerota</taxon>
        <taxon>Lentisphaeria</taxon>
        <taxon>Victivallales</taxon>
        <taxon>Victivallaceae</taxon>
        <taxon>Victivallis</taxon>
    </lineage>
</organism>
<dbReference type="EMBL" id="JABAEW010000009">
    <property type="protein sequence ID" value="NMD86203.1"/>
    <property type="molecule type" value="Genomic_DNA"/>
</dbReference>
<dbReference type="PANTHER" id="PTHR30146:SF109">
    <property type="entry name" value="HTH-TYPE TRANSCRIPTIONAL REGULATOR GALS"/>
    <property type="match status" value="1"/>
</dbReference>
<accession>A0A848AV88</accession>
<sequence>MENRRQPFLQEELKKRIMAGKRGDLLPTAAELAAEYGVNIKTVNKALNQLAASGLLERKRRTGTVILGNWQDVPGKRIVEVVFSGFVDPFLHPFWGELLKGVHEVLADSDYRLILNHIRSNPETHLFDLDRIELSEAAGRITVGPSEKRLLDWIRAAKRPMIAAGDELADPEISSVYFDFSKAITEAVGYLYRKRGCRRIAFLGYVNNLVNPAAQQKLYAYTLAYQKFEQLDMNLVQECWPIPGHGGPATEQLLKKSRPDALIVGSDLLIPEIDAVLRKRKIRIPVVGCDGVVPREPPDDYSTVQAPRRECGRLAAELLLKAVRNPGGKIGRHPLAAVFQPKN</sequence>
<evidence type="ECO:0000256" key="3">
    <source>
        <dbReference type="ARBA" id="ARBA00023163"/>
    </source>
</evidence>
<proteinExistence type="predicted"/>
<dbReference type="RefSeq" id="WP_168962017.1">
    <property type="nucleotide sequence ID" value="NZ_JABAEW010000009.1"/>
</dbReference>
<dbReference type="GO" id="GO:0000976">
    <property type="term" value="F:transcription cis-regulatory region binding"/>
    <property type="evidence" value="ECO:0007669"/>
    <property type="project" value="TreeGrafter"/>
</dbReference>
<dbReference type="PANTHER" id="PTHR30146">
    <property type="entry name" value="LACI-RELATED TRANSCRIPTIONAL REPRESSOR"/>
    <property type="match status" value="1"/>
</dbReference>
<dbReference type="SMART" id="SM00345">
    <property type="entry name" value="HTH_GNTR"/>
    <property type="match status" value="1"/>
</dbReference>
<keyword evidence="1" id="KW-0805">Transcription regulation</keyword>
<dbReference type="InterPro" id="IPR028082">
    <property type="entry name" value="Peripla_BP_I"/>
</dbReference>
<dbReference type="Pfam" id="PF13377">
    <property type="entry name" value="Peripla_BP_3"/>
    <property type="match status" value="1"/>
</dbReference>
<dbReference type="Proteomes" id="UP000576225">
    <property type="component" value="Unassembled WGS sequence"/>
</dbReference>
<dbReference type="SUPFAM" id="SSF46785">
    <property type="entry name" value="Winged helix' DNA-binding domain"/>
    <property type="match status" value="1"/>
</dbReference>
<dbReference type="InterPro" id="IPR036390">
    <property type="entry name" value="WH_DNA-bd_sf"/>
</dbReference>
<evidence type="ECO:0000259" key="4">
    <source>
        <dbReference type="PROSITE" id="PS50949"/>
    </source>
</evidence>
<dbReference type="Gene3D" id="1.10.10.10">
    <property type="entry name" value="Winged helix-like DNA-binding domain superfamily/Winged helix DNA-binding domain"/>
    <property type="match status" value="1"/>
</dbReference>
<dbReference type="InterPro" id="IPR000524">
    <property type="entry name" value="Tscrpt_reg_HTH_GntR"/>
</dbReference>
<dbReference type="PROSITE" id="PS50949">
    <property type="entry name" value="HTH_GNTR"/>
    <property type="match status" value="1"/>
</dbReference>
<dbReference type="CDD" id="cd06267">
    <property type="entry name" value="PBP1_LacI_sugar_binding-like"/>
    <property type="match status" value="1"/>
</dbReference>
<dbReference type="Gene3D" id="3.40.50.2300">
    <property type="match status" value="2"/>
</dbReference>
<keyword evidence="2" id="KW-0238">DNA-binding</keyword>
<evidence type="ECO:0000256" key="2">
    <source>
        <dbReference type="ARBA" id="ARBA00023125"/>
    </source>
</evidence>
<comment type="caution">
    <text evidence="5">The sequence shown here is derived from an EMBL/GenBank/DDBJ whole genome shotgun (WGS) entry which is preliminary data.</text>
</comment>
<protein>
    <submittedName>
        <fullName evidence="5">LacI family transcriptional regulator</fullName>
    </submittedName>
</protein>
<dbReference type="Pfam" id="PF00392">
    <property type="entry name" value="GntR"/>
    <property type="match status" value="1"/>
</dbReference>
<dbReference type="CDD" id="cd07377">
    <property type="entry name" value="WHTH_GntR"/>
    <property type="match status" value="1"/>
</dbReference>
<name>A0A848AV88_9BACT</name>